<dbReference type="CDD" id="cd21134">
    <property type="entry name" value="YTH"/>
    <property type="match status" value="1"/>
</dbReference>
<dbReference type="Proteomes" id="UP001358417">
    <property type="component" value="Unassembled WGS sequence"/>
</dbReference>
<dbReference type="InterPro" id="IPR007275">
    <property type="entry name" value="YTH_domain"/>
</dbReference>
<organism evidence="7 8">
    <name type="scientific">Exophiala bonariae</name>
    <dbReference type="NCBI Taxonomy" id="1690606"/>
    <lineage>
        <taxon>Eukaryota</taxon>
        <taxon>Fungi</taxon>
        <taxon>Dikarya</taxon>
        <taxon>Ascomycota</taxon>
        <taxon>Pezizomycotina</taxon>
        <taxon>Eurotiomycetes</taxon>
        <taxon>Chaetothyriomycetidae</taxon>
        <taxon>Chaetothyriales</taxon>
        <taxon>Herpotrichiellaceae</taxon>
        <taxon>Exophiala</taxon>
    </lineage>
</organism>
<feature type="transmembrane region" description="Helical" evidence="4">
    <location>
        <begin position="72"/>
        <end position="93"/>
    </location>
</feature>
<dbReference type="Pfam" id="PF25701">
    <property type="entry name" value="RRM_YTH1"/>
    <property type="match status" value="1"/>
</dbReference>
<accession>A0AAV9MSE6</accession>
<dbReference type="GO" id="GO:0005654">
    <property type="term" value="C:nucleoplasm"/>
    <property type="evidence" value="ECO:0007669"/>
    <property type="project" value="TreeGrafter"/>
</dbReference>
<feature type="transmembrane region" description="Helical" evidence="4">
    <location>
        <begin position="217"/>
        <end position="239"/>
    </location>
</feature>
<dbReference type="Gene3D" id="3.30.70.330">
    <property type="match status" value="1"/>
</dbReference>
<dbReference type="InterPro" id="IPR011701">
    <property type="entry name" value="MFS"/>
</dbReference>
<dbReference type="GO" id="GO:0022857">
    <property type="term" value="F:transmembrane transporter activity"/>
    <property type="evidence" value="ECO:0007669"/>
    <property type="project" value="InterPro"/>
</dbReference>
<comment type="subcellular location">
    <subcellularLocation>
        <location evidence="1">Membrane</location>
        <topology evidence="1">Multi-pass membrane protein</topology>
    </subcellularLocation>
</comment>
<feature type="transmembrane region" description="Helical" evidence="4">
    <location>
        <begin position="161"/>
        <end position="183"/>
    </location>
</feature>
<dbReference type="PROSITE" id="PS50102">
    <property type="entry name" value="RRM"/>
    <property type="match status" value="1"/>
</dbReference>
<dbReference type="RefSeq" id="XP_064700059.1">
    <property type="nucleotide sequence ID" value="XM_064854837.1"/>
</dbReference>
<dbReference type="Pfam" id="PF07690">
    <property type="entry name" value="MFS_1"/>
    <property type="match status" value="1"/>
</dbReference>
<dbReference type="EMBL" id="JAVRRD010000052">
    <property type="protein sequence ID" value="KAK5044393.1"/>
    <property type="molecule type" value="Genomic_DNA"/>
</dbReference>
<protein>
    <recommendedName>
        <fullName evidence="9">YTH domain-containing protein</fullName>
    </recommendedName>
</protein>
<feature type="compositionally biased region" description="Basic and acidic residues" evidence="3">
    <location>
        <begin position="27"/>
        <end position="45"/>
    </location>
</feature>
<evidence type="ECO:0000256" key="3">
    <source>
        <dbReference type="SAM" id="MobiDB-lite"/>
    </source>
</evidence>
<comment type="caution">
    <text evidence="7">The sequence shown here is derived from an EMBL/GenBank/DDBJ whole genome shotgun (WGS) entry which is preliminary data.</text>
</comment>
<dbReference type="InterPro" id="IPR000504">
    <property type="entry name" value="RRM_dom"/>
</dbReference>
<evidence type="ECO:0000313" key="8">
    <source>
        <dbReference type="Proteomes" id="UP001358417"/>
    </source>
</evidence>
<dbReference type="GO" id="GO:0000398">
    <property type="term" value="P:mRNA splicing, via spliceosome"/>
    <property type="evidence" value="ECO:0007669"/>
    <property type="project" value="TreeGrafter"/>
</dbReference>
<dbReference type="GO" id="GO:0016020">
    <property type="term" value="C:membrane"/>
    <property type="evidence" value="ECO:0007669"/>
    <property type="project" value="UniProtKB-SubCell"/>
</dbReference>
<dbReference type="CDD" id="cd00590">
    <property type="entry name" value="RRM_SF"/>
    <property type="match status" value="1"/>
</dbReference>
<dbReference type="Pfam" id="PF04146">
    <property type="entry name" value="YTH"/>
    <property type="match status" value="1"/>
</dbReference>
<sequence>MPAQIELSTTLPHSSDEMGEHSQGQATDRHSDEAHSTHNLERSQQDLEAPDSTDVDSAVPDGGYGWVVVTRCAVLTFWFNGIMASWGVIQAVLLRSDLRTTSTSTVSFIGTLGLAIVVSLGLFGVRLIHSFGARTTALIGVVLLASAEILASFTVSNVGGLFGTAGVLFGLGACLCYALSNIVPTIRPGEIWRRRWGGVGAAVLSISIDAINDRVGIQWTFRILGMCMLATCGPAAWLLRERVSIGRAPFVDLSLFRYLPFVAVFLAGATGTFALFVPPYFLPLVVQTIGLSSSIGAWLVAGFNACTAVGRLLAGYGSDIIGPVNMLLCAMVLNAASMLAIWPFSSSLGPLITFVMLNGLANGAFFTVYPVVVTSTASGIGNDQASKGAIAMSMAITGWTVRRSSSNSFLQKPVLRGLPRKPKQSGHALWVGNLPPATHIIDLKDHFSRYATDDIESVFLIVKSNCAFVNYKSETSCAGAMSRFHDSRFQGVRLICKLRHGSLSTNATASVPKPPFDHQGDGEVSPVVEDGTLTDGEAKVSSHSAAEVTEKVKEKFFVVKSLTVDDLERSVHSKVWATQAHNESALNQAFDAAENVYLIFSANKSGEYFGYARMETTIDGNSVADVEYQPSPEVLVPTPTDLPLMIPTQATSTAPKGRIVEDSARGTIFWEAESEKKIPEEQVVRDERADLSGESDDSANISPGTPQAFGKPFKIKWISTDRLPFYRTKGLRNPWNADREVKIARDGTEIEPSIGRRLVSMFHCPRMLIRSSNAIRQQQSPQPRRGISPYVNPHVSAPGGVYGWTY</sequence>
<keyword evidence="4" id="KW-0472">Membrane</keyword>
<feature type="compositionally biased region" description="Polar residues" evidence="3">
    <location>
        <begin position="1"/>
        <end position="13"/>
    </location>
</feature>
<dbReference type="SMART" id="SM00360">
    <property type="entry name" value="RRM"/>
    <property type="match status" value="1"/>
</dbReference>
<dbReference type="Gene3D" id="3.10.590.10">
    <property type="entry name" value="ph1033 like domains"/>
    <property type="match status" value="1"/>
</dbReference>
<feature type="transmembrane region" description="Helical" evidence="4">
    <location>
        <begin position="326"/>
        <end position="345"/>
    </location>
</feature>
<feature type="transmembrane region" description="Helical" evidence="4">
    <location>
        <begin position="137"/>
        <end position="155"/>
    </location>
</feature>
<feature type="transmembrane region" description="Helical" evidence="4">
    <location>
        <begin position="105"/>
        <end position="125"/>
    </location>
</feature>
<feature type="domain" description="RRM" evidence="5">
    <location>
        <begin position="427"/>
        <end position="501"/>
    </location>
</feature>
<dbReference type="GO" id="GO:0000381">
    <property type="term" value="P:regulation of alternative mRNA splicing, via spliceosome"/>
    <property type="evidence" value="ECO:0007669"/>
    <property type="project" value="TreeGrafter"/>
</dbReference>
<dbReference type="PROSITE" id="PS50882">
    <property type="entry name" value="YTH"/>
    <property type="match status" value="1"/>
</dbReference>
<name>A0AAV9MSE6_9EURO</name>
<dbReference type="AlphaFoldDB" id="A0AAV9MSE6"/>
<dbReference type="GO" id="GO:0003729">
    <property type="term" value="F:mRNA binding"/>
    <property type="evidence" value="ECO:0007669"/>
    <property type="project" value="TreeGrafter"/>
</dbReference>
<keyword evidence="2" id="KW-0694">RNA-binding</keyword>
<feature type="transmembrane region" description="Helical" evidence="4">
    <location>
        <begin position="294"/>
        <end position="314"/>
    </location>
</feature>
<gene>
    <name evidence="7" type="ORF">LTR84_011304</name>
</gene>
<feature type="transmembrane region" description="Helical" evidence="4">
    <location>
        <begin position="195"/>
        <end position="211"/>
    </location>
</feature>
<dbReference type="InterPro" id="IPR036259">
    <property type="entry name" value="MFS_trans_sf"/>
</dbReference>
<dbReference type="SUPFAM" id="SSF103473">
    <property type="entry name" value="MFS general substrate transporter"/>
    <property type="match status" value="1"/>
</dbReference>
<dbReference type="Gene3D" id="1.20.1250.20">
    <property type="entry name" value="MFS general substrate transporter like domains"/>
    <property type="match status" value="2"/>
</dbReference>
<dbReference type="GeneID" id="89979458"/>
<reference evidence="7 8" key="1">
    <citation type="submission" date="2023-08" db="EMBL/GenBank/DDBJ databases">
        <title>Black Yeasts Isolated from many extreme environments.</title>
        <authorList>
            <person name="Coleine C."/>
            <person name="Stajich J.E."/>
            <person name="Selbmann L."/>
        </authorList>
    </citation>
    <scope>NUCLEOTIDE SEQUENCE [LARGE SCALE GENOMIC DNA]</scope>
    <source>
        <strain evidence="7 8">CCFEE 5792</strain>
    </source>
</reference>
<evidence type="ECO:0000259" key="5">
    <source>
        <dbReference type="PROSITE" id="PS50102"/>
    </source>
</evidence>
<feature type="region of interest" description="Disordered" evidence="3">
    <location>
        <begin position="1"/>
        <end position="56"/>
    </location>
</feature>
<dbReference type="InterPro" id="IPR045168">
    <property type="entry name" value="YTH_prot"/>
</dbReference>
<keyword evidence="4" id="KW-0812">Transmembrane</keyword>
<evidence type="ECO:0000256" key="1">
    <source>
        <dbReference type="ARBA" id="ARBA00004141"/>
    </source>
</evidence>
<dbReference type="PANTHER" id="PTHR12357:SF3">
    <property type="entry name" value="YTH DOMAIN-CONTAINING PROTEIN 1"/>
    <property type="match status" value="1"/>
</dbReference>
<feature type="transmembrane region" description="Helical" evidence="4">
    <location>
        <begin position="259"/>
        <end position="282"/>
    </location>
</feature>
<proteinExistence type="predicted"/>
<dbReference type="InterPro" id="IPR057720">
    <property type="entry name" value="RRM_YTH1"/>
</dbReference>
<evidence type="ECO:0000259" key="6">
    <source>
        <dbReference type="PROSITE" id="PS50882"/>
    </source>
</evidence>
<evidence type="ECO:0000313" key="7">
    <source>
        <dbReference type="EMBL" id="KAK5044393.1"/>
    </source>
</evidence>
<keyword evidence="4" id="KW-1133">Transmembrane helix</keyword>
<feature type="domain" description="YTH" evidence="6">
    <location>
        <begin position="554"/>
        <end position="762"/>
    </location>
</feature>
<dbReference type="PANTHER" id="PTHR12357">
    <property type="entry name" value="YTH YT521-B HOMOLOGY DOMAIN-CONTAINING"/>
    <property type="match status" value="1"/>
</dbReference>
<evidence type="ECO:0008006" key="9">
    <source>
        <dbReference type="Google" id="ProtNLM"/>
    </source>
</evidence>
<evidence type="ECO:0000256" key="4">
    <source>
        <dbReference type="SAM" id="Phobius"/>
    </source>
</evidence>
<feature type="region of interest" description="Disordered" evidence="3">
    <location>
        <begin position="679"/>
        <end position="706"/>
    </location>
</feature>
<dbReference type="InterPro" id="IPR012677">
    <property type="entry name" value="Nucleotide-bd_a/b_plait_sf"/>
</dbReference>
<dbReference type="InterPro" id="IPR035979">
    <property type="entry name" value="RBD_domain_sf"/>
</dbReference>
<dbReference type="SUPFAM" id="SSF54928">
    <property type="entry name" value="RNA-binding domain, RBD"/>
    <property type="match status" value="1"/>
</dbReference>
<evidence type="ECO:0000256" key="2">
    <source>
        <dbReference type="PROSITE-ProRule" id="PRU00176"/>
    </source>
</evidence>
<keyword evidence="8" id="KW-1185">Reference proteome</keyword>
<feature type="compositionally biased region" description="Basic and acidic residues" evidence="3">
    <location>
        <begin position="679"/>
        <end position="691"/>
    </location>
</feature>
<dbReference type="GO" id="GO:1990247">
    <property type="term" value="F:N6-methyladenosine-containing RNA reader activity"/>
    <property type="evidence" value="ECO:0007669"/>
    <property type="project" value="TreeGrafter"/>
</dbReference>